<protein>
    <submittedName>
        <fullName evidence="2">Uncharacterized protein</fullName>
    </submittedName>
</protein>
<comment type="caution">
    <text evidence="2">The sequence shown here is derived from an EMBL/GenBank/DDBJ whole genome shotgun (WGS) entry which is preliminary data.</text>
</comment>
<feature type="region of interest" description="Disordered" evidence="1">
    <location>
        <begin position="1"/>
        <end position="36"/>
    </location>
</feature>
<reference evidence="2 3" key="1">
    <citation type="submission" date="2019-03" db="EMBL/GenBank/DDBJ databases">
        <title>First draft genome of Liparis tanakae, snailfish: a comprehensive survey of snailfish specific genes.</title>
        <authorList>
            <person name="Kim W."/>
            <person name="Song I."/>
            <person name="Jeong J.-H."/>
            <person name="Kim D."/>
            <person name="Kim S."/>
            <person name="Ryu S."/>
            <person name="Song J.Y."/>
            <person name="Lee S.K."/>
        </authorList>
    </citation>
    <scope>NUCLEOTIDE SEQUENCE [LARGE SCALE GENOMIC DNA]</scope>
    <source>
        <tissue evidence="2">Muscle</tissue>
    </source>
</reference>
<feature type="compositionally biased region" description="Basic and acidic residues" evidence="1">
    <location>
        <begin position="1"/>
        <end position="18"/>
    </location>
</feature>
<keyword evidence="3" id="KW-1185">Reference proteome</keyword>
<organism evidence="2 3">
    <name type="scientific">Liparis tanakae</name>
    <name type="common">Tanaka's snailfish</name>
    <dbReference type="NCBI Taxonomy" id="230148"/>
    <lineage>
        <taxon>Eukaryota</taxon>
        <taxon>Metazoa</taxon>
        <taxon>Chordata</taxon>
        <taxon>Craniata</taxon>
        <taxon>Vertebrata</taxon>
        <taxon>Euteleostomi</taxon>
        <taxon>Actinopterygii</taxon>
        <taxon>Neopterygii</taxon>
        <taxon>Teleostei</taxon>
        <taxon>Neoteleostei</taxon>
        <taxon>Acanthomorphata</taxon>
        <taxon>Eupercaria</taxon>
        <taxon>Perciformes</taxon>
        <taxon>Cottioidei</taxon>
        <taxon>Cottales</taxon>
        <taxon>Liparidae</taxon>
        <taxon>Liparis</taxon>
    </lineage>
</organism>
<sequence>MKESKSPCGENMKERKSLCGESMEESNSPCGERMKENHGQKCANCLSSSALCSVCTHLSGEGLSVQQVFGALAVLAAEV</sequence>
<accession>A0A4Z2GF43</accession>
<proteinExistence type="predicted"/>
<dbReference type="AlphaFoldDB" id="A0A4Z2GF43"/>
<name>A0A4Z2GF43_9TELE</name>
<gene>
    <name evidence="2" type="ORF">EYF80_037773</name>
</gene>
<dbReference type="EMBL" id="SRLO01000562">
    <property type="protein sequence ID" value="TNN52009.1"/>
    <property type="molecule type" value="Genomic_DNA"/>
</dbReference>
<dbReference type="OrthoDB" id="8987796at2759"/>
<dbReference type="Proteomes" id="UP000314294">
    <property type="component" value="Unassembled WGS sequence"/>
</dbReference>
<evidence type="ECO:0000313" key="2">
    <source>
        <dbReference type="EMBL" id="TNN52009.1"/>
    </source>
</evidence>
<evidence type="ECO:0000313" key="3">
    <source>
        <dbReference type="Proteomes" id="UP000314294"/>
    </source>
</evidence>
<evidence type="ECO:0000256" key="1">
    <source>
        <dbReference type="SAM" id="MobiDB-lite"/>
    </source>
</evidence>